<accession>A0A5M3Q3R3</accession>
<sequence length="69" mass="8115">MCGKHWLNAYAGSWDVDHPIRTPKQLEVDHHTGEWLNFSTTQYGELSRGKLIGLCNREQYYSEGFKEER</sequence>
<dbReference type="AlphaFoldDB" id="A0A5M3Q3R3"/>
<evidence type="ECO:0000313" key="1">
    <source>
        <dbReference type="EMBL" id="GBO89843.1"/>
    </source>
</evidence>
<dbReference type="EMBL" id="BGZI01000029">
    <property type="protein sequence ID" value="GBO89843.1"/>
    <property type="molecule type" value="Genomic_DNA"/>
</dbReference>
<proteinExistence type="predicted"/>
<organism evidence="1 2">
    <name type="scientific">Marinobacter salsuginis</name>
    <dbReference type="NCBI Taxonomy" id="418719"/>
    <lineage>
        <taxon>Bacteria</taxon>
        <taxon>Pseudomonadati</taxon>
        <taxon>Pseudomonadota</taxon>
        <taxon>Gammaproteobacteria</taxon>
        <taxon>Pseudomonadales</taxon>
        <taxon>Marinobacteraceae</taxon>
        <taxon>Marinobacter</taxon>
    </lineage>
</organism>
<gene>
    <name evidence="1" type="ORF">MSSD14B_35110</name>
</gene>
<name>A0A5M3Q3R3_9GAMM</name>
<comment type="caution">
    <text evidence="1">The sequence shown here is derived from an EMBL/GenBank/DDBJ whole genome shotgun (WGS) entry which is preliminary data.</text>
</comment>
<protein>
    <submittedName>
        <fullName evidence="1">Uncharacterized protein</fullName>
    </submittedName>
</protein>
<dbReference type="Proteomes" id="UP000387223">
    <property type="component" value="Unassembled WGS sequence"/>
</dbReference>
<reference evidence="1 2" key="1">
    <citation type="journal article" date="2019" name="J. Gen. Appl. Microbiol.">
        <title>Aerobic degradation of cis-dichloroethene by the marine bacterium Marinobacter salsuginis strain 5N-3.</title>
        <authorList>
            <person name="Inoue Y."/>
            <person name="Fukunaga Y."/>
            <person name="Katsumata H."/>
            <person name="Ohji S."/>
            <person name="Hosoyama A."/>
            <person name="Mori K."/>
            <person name="Ando K."/>
        </authorList>
    </citation>
    <scope>NUCLEOTIDE SEQUENCE [LARGE SCALE GENOMIC DNA]</scope>
    <source>
        <strain evidence="1 2">NBRC 109114</strain>
    </source>
</reference>
<evidence type="ECO:0000313" key="2">
    <source>
        <dbReference type="Proteomes" id="UP000387223"/>
    </source>
</evidence>